<dbReference type="GO" id="GO:0016705">
    <property type="term" value="F:oxidoreductase activity, acting on paired donors, with incorporation or reduction of molecular oxygen"/>
    <property type="evidence" value="ECO:0007669"/>
    <property type="project" value="InterPro"/>
</dbReference>
<sequence>MVAINTTKGVYEFVQARRLWYGNCFKTKLFQKMHAFISGTESAKVILNNEEKFSKKYMKSIVELVGHDNLLCAAHQHHKLICSSLCFLCSRPSFVELFDSLLLKATSSWKCGSVLVIQDETLKLLGNKSKSCVWFPNFFLLYSSVMNDYSKRILFAQRLAAQATNESLKAEQANWKCIQECEEED</sequence>
<dbReference type="InterPro" id="IPR036396">
    <property type="entry name" value="Cyt_P450_sf"/>
</dbReference>
<keyword evidence="2" id="KW-1185">Reference proteome</keyword>
<name>A0A4D6MSM2_VIGUN</name>
<organism evidence="1 2">
    <name type="scientific">Vigna unguiculata</name>
    <name type="common">Cowpea</name>
    <dbReference type="NCBI Taxonomy" id="3917"/>
    <lineage>
        <taxon>Eukaryota</taxon>
        <taxon>Viridiplantae</taxon>
        <taxon>Streptophyta</taxon>
        <taxon>Embryophyta</taxon>
        <taxon>Tracheophyta</taxon>
        <taxon>Spermatophyta</taxon>
        <taxon>Magnoliopsida</taxon>
        <taxon>eudicotyledons</taxon>
        <taxon>Gunneridae</taxon>
        <taxon>Pentapetalae</taxon>
        <taxon>rosids</taxon>
        <taxon>fabids</taxon>
        <taxon>Fabales</taxon>
        <taxon>Fabaceae</taxon>
        <taxon>Papilionoideae</taxon>
        <taxon>50 kb inversion clade</taxon>
        <taxon>NPAAA clade</taxon>
        <taxon>indigoferoid/millettioid clade</taxon>
        <taxon>Phaseoleae</taxon>
        <taxon>Vigna</taxon>
    </lineage>
</organism>
<protein>
    <submittedName>
        <fullName evidence="1">Cytochrome P450</fullName>
    </submittedName>
</protein>
<dbReference type="GO" id="GO:0004497">
    <property type="term" value="F:monooxygenase activity"/>
    <property type="evidence" value="ECO:0007669"/>
    <property type="project" value="InterPro"/>
</dbReference>
<proteinExistence type="predicted"/>
<dbReference type="SUPFAM" id="SSF48264">
    <property type="entry name" value="Cytochrome P450"/>
    <property type="match status" value="1"/>
</dbReference>
<dbReference type="Proteomes" id="UP000501690">
    <property type="component" value="Linkage Group LG8"/>
</dbReference>
<gene>
    <name evidence="1" type="ORF">DEO72_LG8g1810</name>
</gene>
<dbReference type="Gene3D" id="1.10.630.10">
    <property type="entry name" value="Cytochrome P450"/>
    <property type="match status" value="1"/>
</dbReference>
<reference evidence="1 2" key="1">
    <citation type="submission" date="2019-04" db="EMBL/GenBank/DDBJ databases">
        <title>An improved genome assembly and genetic linkage map for asparagus bean, Vigna unguiculata ssp. sesquipedialis.</title>
        <authorList>
            <person name="Xia Q."/>
            <person name="Zhang R."/>
            <person name="Dong Y."/>
        </authorList>
    </citation>
    <scope>NUCLEOTIDE SEQUENCE [LARGE SCALE GENOMIC DNA]</scope>
    <source>
        <tissue evidence="1">Leaf</tissue>
    </source>
</reference>
<dbReference type="GO" id="GO:0005506">
    <property type="term" value="F:iron ion binding"/>
    <property type="evidence" value="ECO:0007669"/>
    <property type="project" value="InterPro"/>
</dbReference>
<evidence type="ECO:0000313" key="1">
    <source>
        <dbReference type="EMBL" id="QCE03784.1"/>
    </source>
</evidence>
<evidence type="ECO:0000313" key="2">
    <source>
        <dbReference type="Proteomes" id="UP000501690"/>
    </source>
</evidence>
<accession>A0A4D6MSM2</accession>
<dbReference type="EMBL" id="CP039352">
    <property type="protein sequence ID" value="QCE03784.1"/>
    <property type="molecule type" value="Genomic_DNA"/>
</dbReference>
<dbReference type="GO" id="GO:0020037">
    <property type="term" value="F:heme binding"/>
    <property type="evidence" value="ECO:0007669"/>
    <property type="project" value="InterPro"/>
</dbReference>
<dbReference type="AlphaFoldDB" id="A0A4D6MSM2"/>